<evidence type="ECO:0000256" key="4">
    <source>
        <dbReference type="ARBA" id="ARBA00022692"/>
    </source>
</evidence>
<keyword evidence="4" id="KW-0812">Transmembrane</keyword>
<keyword evidence="7" id="KW-0472">Membrane</keyword>
<dbReference type="AlphaFoldDB" id="A0AAV2HNQ5"/>
<comment type="subcellular location">
    <subcellularLocation>
        <location evidence="1 9">Golgi apparatus membrane</location>
        <topology evidence="1 9">Single-pass type II membrane protein</topology>
    </subcellularLocation>
</comment>
<comment type="caution">
    <text evidence="10">The sequence shown here is derived from an EMBL/GenBank/DDBJ whole genome shotgun (WGS) entry which is preliminary data.</text>
</comment>
<evidence type="ECO:0000256" key="1">
    <source>
        <dbReference type="ARBA" id="ARBA00004323"/>
    </source>
</evidence>
<evidence type="ECO:0000313" key="11">
    <source>
        <dbReference type="Proteomes" id="UP001497497"/>
    </source>
</evidence>
<keyword evidence="6 9" id="KW-0333">Golgi apparatus</keyword>
<dbReference type="EMBL" id="CAXITT010000193">
    <property type="protein sequence ID" value="CAL1535138.1"/>
    <property type="molecule type" value="Genomic_DNA"/>
</dbReference>
<dbReference type="Pfam" id="PF03567">
    <property type="entry name" value="Sulfotransfer_2"/>
    <property type="match status" value="1"/>
</dbReference>
<organism evidence="10 11">
    <name type="scientific">Lymnaea stagnalis</name>
    <name type="common">Great pond snail</name>
    <name type="synonym">Helix stagnalis</name>
    <dbReference type="NCBI Taxonomy" id="6523"/>
    <lineage>
        <taxon>Eukaryota</taxon>
        <taxon>Metazoa</taxon>
        <taxon>Spiralia</taxon>
        <taxon>Lophotrochozoa</taxon>
        <taxon>Mollusca</taxon>
        <taxon>Gastropoda</taxon>
        <taxon>Heterobranchia</taxon>
        <taxon>Euthyneura</taxon>
        <taxon>Panpulmonata</taxon>
        <taxon>Hygrophila</taxon>
        <taxon>Lymnaeoidea</taxon>
        <taxon>Lymnaeidae</taxon>
        <taxon>Lymnaea</taxon>
    </lineage>
</organism>
<evidence type="ECO:0000256" key="7">
    <source>
        <dbReference type="ARBA" id="ARBA00023136"/>
    </source>
</evidence>
<protein>
    <recommendedName>
        <fullName evidence="9">Carbohydrate sulfotransferase</fullName>
        <ecNumber evidence="9">2.8.2.-</ecNumber>
    </recommendedName>
</protein>
<evidence type="ECO:0000256" key="6">
    <source>
        <dbReference type="ARBA" id="ARBA00023034"/>
    </source>
</evidence>
<dbReference type="InterPro" id="IPR018011">
    <property type="entry name" value="Carb_sulfotrans_8-10"/>
</dbReference>
<name>A0AAV2HNQ5_LYMST</name>
<sequence>MSFSPKLHNPDTYPTRFLVTRDPFSRLLSAYLDKFYLVDFWASESKRMVNKRPANWTACGSDFLRVHFEKMASRFDRQNNGSATQNETRCGKYVTFFEFVRDGFARKEPHWMPIHEICNPCLLNVTHVARMESFTEDARVILAKMGMEHILEDSDHDQQVDDDIQTIIDYNFNRTHATELATFFEKCVTPTELAFRLWHNFRWRGYVDPDVSYVIPDFTLESRVKEDLIVQIARARQSGLSNPARMKQAKEEFRDKAFQTIPKELFQKLTRKYSFDFKLFGYEDVRDRLFHSLFQLEGSDMV</sequence>
<accession>A0AAV2HNQ5</accession>
<keyword evidence="3 9" id="KW-0808">Transferase</keyword>
<keyword evidence="11" id="KW-1185">Reference proteome</keyword>
<evidence type="ECO:0000256" key="5">
    <source>
        <dbReference type="ARBA" id="ARBA00022989"/>
    </source>
</evidence>
<evidence type="ECO:0000313" key="10">
    <source>
        <dbReference type="EMBL" id="CAL1535138.1"/>
    </source>
</evidence>
<keyword evidence="8 9" id="KW-0325">Glycoprotein</keyword>
<evidence type="ECO:0000256" key="2">
    <source>
        <dbReference type="ARBA" id="ARBA00006339"/>
    </source>
</evidence>
<dbReference type="GO" id="GO:0008146">
    <property type="term" value="F:sulfotransferase activity"/>
    <property type="evidence" value="ECO:0007669"/>
    <property type="project" value="InterPro"/>
</dbReference>
<dbReference type="EC" id="2.8.2.-" evidence="9"/>
<keyword evidence="9" id="KW-0735">Signal-anchor</keyword>
<dbReference type="Proteomes" id="UP001497497">
    <property type="component" value="Unassembled WGS sequence"/>
</dbReference>
<gene>
    <name evidence="10" type="ORF">GSLYS_00009098001</name>
</gene>
<dbReference type="GO" id="GO:0016051">
    <property type="term" value="P:carbohydrate biosynthetic process"/>
    <property type="evidence" value="ECO:0007669"/>
    <property type="project" value="InterPro"/>
</dbReference>
<dbReference type="GO" id="GO:0000139">
    <property type="term" value="C:Golgi membrane"/>
    <property type="evidence" value="ECO:0007669"/>
    <property type="project" value="UniProtKB-SubCell"/>
</dbReference>
<reference evidence="10 11" key="1">
    <citation type="submission" date="2024-04" db="EMBL/GenBank/DDBJ databases">
        <authorList>
            <consortium name="Genoscope - CEA"/>
            <person name="William W."/>
        </authorList>
    </citation>
    <scope>NUCLEOTIDE SEQUENCE [LARGE SCALE GENOMIC DNA]</scope>
</reference>
<keyword evidence="5" id="KW-1133">Transmembrane helix</keyword>
<evidence type="ECO:0000256" key="3">
    <source>
        <dbReference type="ARBA" id="ARBA00022679"/>
    </source>
</evidence>
<evidence type="ECO:0000256" key="8">
    <source>
        <dbReference type="ARBA" id="ARBA00023180"/>
    </source>
</evidence>
<dbReference type="PANTHER" id="PTHR12137:SF54">
    <property type="entry name" value="CARBOHYDRATE SULFOTRANSFERASE"/>
    <property type="match status" value="1"/>
</dbReference>
<dbReference type="PANTHER" id="PTHR12137">
    <property type="entry name" value="CARBOHYDRATE SULFOTRANSFERASE"/>
    <property type="match status" value="1"/>
</dbReference>
<keyword evidence="9" id="KW-0119">Carbohydrate metabolism</keyword>
<comment type="similarity">
    <text evidence="2 9">Belongs to the sulfotransferase 2 family.</text>
</comment>
<evidence type="ECO:0000256" key="9">
    <source>
        <dbReference type="RuleBase" id="RU364020"/>
    </source>
</evidence>
<proteinExistence type="inferred from homology"/>
<dbReference type="InterPro" id="IPR005331">
    <property type="entry name" value="Sulfotransferase"/>
</dbReference>